<dbReference type="EMBL" id="BPLR01015033">
    <property type="protein sequence ID" value="GIY73096.1"/>
    <property type="molecule type" value="Genomic_DNA"/>
</dbReference>
<accession>A0AAV4VTF8</accession>
<evidence type="ECO:0000313" key="3">
    <source>
        <dbReference type="Proteomes" id="UP001054945"/>
    </source>
</evidence>
<evidence type="ECO:0000313" key="2">
    <source>
        <dbReference type="EMBL" id="GIY73096.1"/>
    </source>
</evidence>
<feature type="region of interest" description="Disordered" evidence="1">
    <location>
        <begin position="1"/>
        <end position="57"/>
    </location>
</feature>
<gene>
    <name evidence="2" type="ORF">CEXT_246791</name>
</gene>
<protein>
    <submittedName>
        <fullName evidence="2">Uncharacterized protein</fullName>
    </submittedName>
</protein>
<proteinExistence type="predicted"/>
<evidence type="ECO:0000256" key="1">
    <source>
        <dbReference type="SAM" id="MobiDB-lite"/>
    </source>
</evidence>
<dbReference type="Proteomes" id="UP001054945">
    <property type="component" value="Unassembled WGS sequence"/>
</dbReference>
<feature type="compositionally biased region" description="Basic and acidic residues" evidence="1">
    <location>
        <begin position="1"/>
        <end position="19"/>
    </location>
</feature>
<feature type="non-terminal residue" evidence="2">
    <location>
        <position position="1"/>
    </location>
</feature>
<comment type="caution">
    <text evidence="2">The sequence shown here is derived from an EMBL/GenBank/DDBJ whole genome shotgun (WGS) entry which is preliminary data.</text>
</comment>
<dbReference type="AlphaFoldDB" id="A0AAV4VTF8"/>
<organism evidence="2 3">
    <name type="scientific">Caerostris extrusa</name>
    <name type="common">Bark spider</name>
    <name type="synonym">Caerostris bankana</name>
    <dbReference type="NCBI Taxonomy" id="172846"/>
    <lineage>
        <taxon>Eukaryota</taxon>
        <taxon>Metazoa</taxon>
        <taxon>Ecdysozoa</taxon>
        <taxon>Arthropoda</taxon>
        <taxon>Chelicerata</taxon>
        <taxon>Arachnida</taxon>
        <taxon>Araneae</taxon>
        <taxon>Araneomorphae</taxon>
        <taxon>Entelegynae</taxon>
        <taxon>Araneoidea</taxon>
        <taxon>Araneidae</taxon>
        <taxon>Caerostris</taxon>
    </lineage>
</organism>
<reference evidence="2 3" key="1">
    <citation type="submission" date="2021-06" db="EMBL/GenBank/DDBJ databases">
        <title>Caerostris extrusa draft genome.</title>
        <authorList>
            <person name="Kono N."/>
            <person name="Arakawa K."/>
        </authorList>
    </citation>
    <scope>NUCLEOTIDE SEQUENCE [LARGE SCALE GENOMIC DNA]</scope>
</reference>
<keyword evidence="3" id="KW-1185">Reference proteome</keyword>
<sequence>EQPSSRQEEGAKELQKELQRSSGKGAPAQRHSGVVYGASQLTIRPPCVNKGRENFPN</sequence>
<name>A0AAV4VTF8_CAEEX</name>